<evidence type="ECO:0000313" key="5">
    <source>
        <dbReference type="Proteomes" id="UP000326852"/>
    </source>
</evidence>
<dbReference type="InterPro" id="IPR029058">
    <property type="entry name" value="AB_hydrolase_fold"/>
</dbReference>
<dbReference type="RefSeq" id="WP_152270914.1">
    <property type="nucleotide sequence ID" value="NZ_VTFX01000001.1"/>
</dbReference>
<reference evidence="4 5" key="1">
    <citation type="submission" date="2019-08" db="EMBL/GenBank/DDBJ databases">
        <title>Arthrobacter sp. nov., isolated from plateau pika and Tibetan wild ass.</title>
        <authorList>
            <person name="Ge Y."/>
        </authorList>
    </citation>
    <scope>NUCLEOTIDE SEQUENCE [LARGE SCALE GENOMIC DNA]</scope>
    <source>
        <strain evidence="4 5">785</strain>
    </source>
</reference>
<dbReference type="SUPFAM" id="SSF53474">
    <property type="entry name" value="alpha/beta-Hydrolases"/>
    <property type="match status" value="1"/>
</dbReference>
<dbReference type="PANTHER" id="PTHR10655:SF17">
    <property type="entry name" value="LYSOPHOSPHOLIPASE-LIKE PROTEIN 1"/>
    <property type="match status" value="1"/>
</dbReference>
<comment type="caution">
    <text evidence="4">The sequence shown here is derived from an EMBL/GenBank/DDBJ whole genome shotgun (WGS) entry which is preliminary data.</text>
</comment>
<evidence type="ECO:0000256" key="2">
    <source>
        <dbReference type="ARBA" id="ARBA00022801"/>
    </source>
</evidence>
<evidence type="ECO:0000313" key="4">
    <source>
        <dbReference type="EMBL" id="KAD4059612.1"/>
    </source>
</evidence>
<keyword evidence="2" id="KW-0378">Hydrolase</keyword>
<dbReference type="Pfam" id="PF02230">
    <property type="entry name" value="Abhydrolase_2"/>
    <property type="match status" value="1"/>
</dbReference>
<comment type="similarity">
    <text evidence="1">Belongs to the AB hydrolase superfamily. AB hydrolase 2 family.</text>
</comment>
<sequence length="210" mass="23070">MENVTWSEPADRRRGRELVVLLHGYGSGERAMERLFAALPATAVGAAMRGPLDVGGSSGWFLLDPLLNSNTGEVLESALLLLSRLDRMRAEYGFTGVSLAGFSQGMAMAATVLRLRPQDFRAVVGLSGWIPRNDLLAAAEPLPVRVPFFWGRDRRDLVINADAVAHTQEWLEENTALTARTYSDMGHAIGAREISDVEVFLRRYLATDTP</sequence>
<dbReference type="Gene3D" id="3.40.50.1820">
    <property type="entry name" value="alpha/beta hydrolase"/>
    <property type="match status" value="1"/>
</dbReference>
<name>A0A5N6MRR8_9MICC</name>
<dbReference type="GO" id="GO:0016787">
    <property type="term" value="F:hydrolase activity"/>
    <property type="evidence" value="ECO:0007669"/>
    <property type="project" value="UniProtKB-KW"/>
</dbReference>
<dbReference type="PANTHER" id="PTHR10655">
    <property type="entry name" value="LYSOPHOSPHOLIPASE-RELATED"/>
    <property type="match status" value="1"/>
</dbReference>
<proteinExistence type="inferred from homology"/>
<feature type="domain" description="Phospholipase/carboxylesterase/thioesterase" evidence="3">
    <location>
        <begin position="13"/>
        <end position="202"/>
    </location>
</feature>
<evidence type="ECO:0000256" key="1">
    <source>
        <dbReference type="ARBA" id="ARBA00006499"/>
    </source>
</evidence>
<dbReference type="AlphaFoldDB" id="A0A5N6MRR8"/>
<dbReference type="InterPro" id="IPR003140">
    <property type="entry name" value="PLipase/COase/thioEstase"/>
</dbReference>
<gene>
    <name evidence="4" type="ORF">GD627_00415</name>
</gene>
<evidence type="ECO:0000259" key="3">
    <source>
        <dbReference type="Pfam" id="PF02230"/>
    </source>
</evidence>
<dbReference type="Proteomes" id="UP000326852">
    <property type="component" value="Unassembled WGS sequence"/>
</dbReference>
<organism evidence="4 5">
    <name type="scientific">Arthrobacter yangruifuii</name>
    <dbReference type="NCBI Taxonomy" id="2606616"/>
    <lineage>
        <taxon>Bacteria</taxon>
        <taxon>Bacillati</taxon>
        <taxon>Actinomycetota</taxon>
        <taxon>Actinomycetes</taxon>
        <taxon>Micrococcales</taxon>
        <taxon>Micrococcaceae</taxon>
        <taxon>Arthrobacter</taxon>
    </lineage>
</organism>
<protein>
    <submittedName>
        <fullName evidence="4">Phospholipase</fullName>
    </submittedName>
</protein>
<dbReference type="EMBL" id="VTFX01000001">
    <property type="protein sequence ID" value="KAD4059612.1"/>
    <property type="molecule type" value="Genomic_DNA"/>
</dbReference>
<dbReference type="InterPro" id="IPR050565">
    <property type="entry name" value="LYPA1-2/EST-like"/>
</dbReference>
<accession>A0A5N6MRR8</accession>
<keyword evidence="5" id="KW-1185">Reference proteome</keyword>